<name>A0A4Y2R7B5_ARAVE</name>
<dbReference type="AlphaFoldDB" id="A0A4Y2R7B5"/>
<dbReference type="EMBL" id="BGPR01016049">
    <property type="protein sequence ID" value="GBN71628.1"/>
    <property type="molecule type" value="Genomic_DNA"/>
</dbReference>
<accession>A0A4Y2R7B5</accession>
<sequence length="79" mass="9578">MQRLEELTDLKCKLEWSHRDLMSTLELEKKISKGHVIQKDREGIEQQLEKTEDDFQMKYDRHLEILKELHNCLTKVLKL</sequence>
<organism evidence="1 2">
    <name type="scientific">Araneus ventricosus</name>
    <name type="common">Orbweaver spider</name>
    <name type="synonym">Epeira ventricosa</name>
    <dbReference type="NCBI Taxonomy" id="182803"/>
    <lineage>
        <taxon>Eukaryota</taxon>
        <taxon>Metazoa</taxon>
        <taxon>Ecdysozoa</taxon>
        <taxon>Arthropoda</taxon>
        <taxon>Chelicerata</taxon>
        <taxon>Arachnida</taxon>
        <taxon>Araneae</taxon>
        <taxon>Araneomorphae</taxon>
        <taxon>Entelegynae</taxon>
        <taxon>Araneoidea</taxon>
        <taxon>Araneidae</taxon>
        <taxon>Araneus</taxon>
    </lineage>
</organism>
<keyword evidence="2" id="KW-1185">Reference proteome</keyword>
<evidence type="ECO:0000313" key="2">
    <source>
        <dbReference type="Proteomes" id="UP000499080"/>
    </source>
</evidence>
<reference evidence="1 2" key="1">
    <citation type="journal article" date="2019" name="Sci. Rep.">
        <title>Orb-weaving spider Araneus ventricosus genome elucidates the spidroin gene catalogue.</title>
        <authorList>
            <person name="Kono N."/>
            <person name="Nakamura H."/>
            <person name="Ohtoshi R."/>
            <person name="Moran D.A.P."/>
            <person name="Shinohara A."/>
            <person name="Yoshida Y."/>
            <person name="Fujiwara M."/>
            <person name="Mori M."/>
            <person name="Tomita M."/>
            <person name="Arakawa K."/>
        </authorList>
    </citation>
    <scope>NUCLEOTIDE SEQUENCE [LARGE SCALE GENOMIC DNA]</scope>
</reference>
<evidence type="ECO:0000313" key="1">
    <source>
        <dbReference type="EMBL" id="GBN71628.1"/>
    </source>
</evidence>
<proteinExistence type="predicted"/>
<dbReference type="Proteomes" id="UP000499080">
    <property type="component" value="Unassembled WGS sequence"/>
</dbReference>
<protein>
    <submittedName>
        <fullName evidence="1">Uncharacterized protein</fullName>
    </submittedName>
</protein>
<gene>
    <name evidence="1" type="ORF">AVEN_250406_1</name>
</gene>
<comment type="caution">
    <text evidence="1">The sequence shown here is derived from an EMBL/GenBank/DDBJ whole genome shotgun (WGS) entry which is preliminary data.</text>
</comment>